<proteinExistence type="predicted"/>
<comment type="caution">
    <text evidence="2">The sequence shown here is derived from an EMBL/GenBank/DDBJ whole genome shotgun (WGS) entry which is preliminary data.</text>
</comment>
<reference evidence="2 3" key="1">
    <citation type="journal article" date="2022" name="Nat. Ecol. Evol.">
        <title>A masculinizing supergene underlies an exaggerated male reproductive morph in a spider.</title>
        <authorList>
            <person name="Hendrickx F."/>
            <person name="De Corte Z."/>
            <person name="Sonet G."/>
            <person name="Van Belleghem S.M."/>
            <person name="Kostlbacher S."/>
            <person name="Vangestel C."/>
        </authorList>
    </citation>
    <scope>NUCLEOTIDE SEQUENCE [LARGE SCALE GENOMIC DNA]</scope>
    <source>
        <strain evidence="2">W744_W776</strain>
    </source>
</reference>
<dbReference type="Proteomes" id="UP000827092">
    <property type="component" value="Unassembled WGS sequence"/>
</dbReference>
<evidence type="ECO:0000313" key="2">
    <source>
        <dbReference type="EMBL" id="KAG8184358.1"/>
    </source>
</evidence>
<dbReference type="AlphaFoldDB" id="A0AAV6UKY9"/>
<sequence>MPTYCVPLGDWKLQINRDTSPTGKLILDRLEKLHAFLESHDKYPLSMGGKAILKSIRLEPNSKDRSAYQILISADCRAKLTLAEAPKQIRVLQENLKTASILEDQLKEANNKITALEEDSKTQLI</sequence>
<name>A0AAV6UKY9_9ARAC</name>
<evidence type="ECO:0000313" key="3">
    <source>
        <dbReference type="Proteomes" id="UP000827092"/>
    </source>
</evidence>
<evidence type="ECO:0000256" key="1">
    <source>
        <dbReference type="SAM" id="Coils"/>
    </source>
</evidence>
<protein>
    <submittedName>
        <fullName evidence="2">Uncharacterized protein</fullName>
    </submittedName>
</protein>
<gene>
    <name evidence="2" type="ORF">JTE90_006761</name>
</gene>
<feature type="coiled-coil region" evidence="1">
    <location>
        <begin position="89"/>
        <end position="119"/>
    </location>
</feature>
<keyword evidence="1" id="KW-0175">Coiled coil</keyword>
<dbReference type="EMBL" id="JAFNEN010000375">
    <property type="protein sequence ID" value="KAG8184358.1"/>
    <property type="molecule type" value="Genomic_DNA"/>
</dbReference>
<keyword evidence="3" id="KW-1185">Reference proteome</keyword>
<accession>A0AAV6UKY9</accession>
<organism evidence="2 3">
    <name type="scientific">Oedothorax gibbosus</name>
    <dbReference type="NCBI Taxonomy" id="931172"/>
    <lineage>
        <taxon>Eukaryota</taxon>
        <taxon>Metazoa</taxon>
        <taxon>Ecdysozoa</taxon>
        <taxon>Arthropoda</taxon>
        <taxon>Chelicerata</taxon>
        <taxon>Arachnida</taxon>
        <taxon>Araneae</taxon>
        <taxon>Araneomorphae</taxon>
        <taxon>Entelegynae</taxon>
        <taxon>Araneoidea</taxon>
        <taxon>Linyphiidae</taxon>
        <taxon>Erigoninae</taxon>
        <taxon>Oedothorax</taxon>
    </lineage>
</organism>